<evidence type="ECO:0000313" key="2">
    <source>
        <dbReference type="EMBL" id="MBV6321785.1"/>
    </source>
</evidence>
<protein>
    <submittedName>
        <fullName evidence="2">Uncharacterized protein</fullName>
    </submittedName>
</protein>
<dbReference type="EMBL" id="JAHTGR010000006">
    <property type="protein sequence ID" value="MBV6321785.1"/>
    <property type="molecule type" value="Genomic_DNA"/>
</dbReference>
<dbReference type="AlphaFoldDB" id="A0AA41H922"/>
<gene>
    <name evidence="2" type="ORF">KVP70_12625</name>
    <name evidence="3" type="ORF">L1274_000909</name>
</gene>
<dbReference type="Proteomes" id="UP001155901">
    <property type="component" value="Unassembled WGS sequence"/>
</dbReference>
<sequence>MKVLEAMALENFIGRLRAQLAGLEERADSAAATGVVEGDALLQEVRAGVALAQSFHLETERDVAALVTTLKNHFGSCAPDLPRPALSILTTWGVEPQDKLRRFAELAGGPPRMVADGQ</sequence>
<evidence type="ECO:0000313" key="3">
    <source>
        <dbReference type="EMBL" id="MCP2007221.1"/>
    </source>
</evidence>
<keyword evidence="5" id="KW-1185">Reference proteome</keyword>
<evidence type="ECO:0000256" key="1">
    <source>
        <dbReference type="SAM" id="Coils"/>
    </source>
</evidence>
<evidence type="ECO:0000313" key="4">
    <source>
        <dbReference type="Proteomes" id="UP001155901"/>
    </source>
</evidence>
<evidence type="ECO:0000313" key="5">
    <source>
        <dbReference type="Proteomes" id="UP001162889"/>
    </source>
</evidence>
<organism evidence="2 4">
    <name type="scientific">Duganella violaceipulchra</name>
    <dbReference type="NCBI Taxonomy" id="2849652"/>
    <lineage>
        <taxon>Bacteria</taxon>
        <taxon>Pseudomonadati</taxon>
        <taxon>Pseudomonadota</taxon>
        <taxon>Betaproteobacteria</taxon>
        <taxon>Burkholderiales</taxon>
        <taxon>Oxalobacteraceae</taxon>
        <taxon>Telluria group</taxon>
        <taxon>Duganella</taxon>
    </lineage>
</organism>
<dbReference type="RefSeq" id="WP_217942583.1">
    <property type="nucleotide sequence ID" value="NZ_JAHTGR010000006.1"/>
</dbReference>
<keyword evidence="1" id="KW-0175">Coiled coil</keyword>
<reference evidence="3" key="2">
    <citation type="submission" date="2022-03" db="EMBL/GenBank/DDBJ databases">
        <title>Genome Encyclopedia of Bacteria and Archaea VI: Functional Genomics of Type Strains.</title>
        <authorList>
            <person name="Whitman W."/>
        </authorList>
    </citation>
    <scope>NUCLEOTIDE SEQUENCE</scope>
    <source>
        <strain evidence="3">HSC-15S17</strain>
    </source>
</reference>
<proteinExistence type="predicted"/>
<feature type="coiled-coil region" evidence="1">
    <location>
        <begin position="6"/>
        <end position="33"/>
    </location>
</feature>
<dbReference type="EMBL" id="JALJZU010000001">
    <property type="protein sequence ID" value="MCP2007221.1"/>
    <property type="molecule type" value="Genomic_DNA"/>
</dbReference>
<accession>A0AA41H922</accession>
<name>A0AA41H922_9BURK</name>
<dbReference type="Proteomes" id="UP001162889">
    <property type="component" value="Unassembled WGS sequence"/>
</dbReference>
<comment type="caution">
    <text evidence="2">The sequence shown here is derived from an EMBL/GenBank/DDBJ whole genome shotgun (WGS) entry which is preliminary data.</text>
</comment>
<reference evidence="2" key="1">
    <citation type="submission" date="2021-07" db="EMBL/GenBank/DDBJ databases">
        <title>Characterization of violacein-producing bacteria and related species.</title>
        <authorList>
            <person name="Wilson H.S."/>
            <person name="De Leon M.E."/>
        </authorList>
    </citation>
    <scope>NUCLEOTIDE SEQUENCE</scope>
    <source>
        <strain evidence="2">HSC-15S17</strain>
    </source>
</reference>